<reference evidence="2" key="1">
    <citation type="journal article" date="2019" name="Int. J. Syst. Evol. Microbiol.">
        <title>The Global Catalogue of Microorganisms (GCM) 10K type strain sequencing project: providing services to taxonomists for standard genome sequencing and annotation.</title>
        <authorList>
            <consortium name="The Broad Institute Genomics Platform"/>
            <consortium name="The Broad Institute Genome Sequencing Center for Infectious Disease"/>
            <person name="Wu L."/>
            <person name="Ma J."/>
        </authorList>
    </citation>
    <scope>NUCLEOTIDE SEQUENCE [LARGE SCALE GENOMIC DNA]</scope>
    <source>
        <strain evidence="2">CGMCC 1.18439</strain>
    </source>
</reference>
<dbReference type="Proteomes" id="UP000632154">
    <property type="component" value="Unassembled WGS sequence"/>
</dbReference>
<accession>A0ABQ3K0Z3</accession>
<proteinExistence type="predicted"/>
<dbReference type="EMBL" id="BNAL01000007">
    <property type="protein sequence ID" value="GHF98438.1"/>
    <property type="molecule type" value="Genomic_DNA"/>
</dbReference>
<organism evidence="1 2">
    <name type="scientific">Deinococcus piscis</name>
    <dbReference type="NCBI Taxonomy" id="394230"/>
    <lineage>
        <taxon>Bacteria</taxon>
        <taxon>Thermotogati</taxon>
        <taxon>Deinococcota</taxon>
        <taxon>Deinococci</taxon>
        <taxon>Deinococcales</taxon>
        <taxon>Deinococcaceae</taxon>
        <taxon>Deinococcus</taxon>
    </lineage>
</organism>
<sequence>MEAEPERLTFNPVMQTLGMPAVRSISADDLREPVYEFRFFFESGTHICLWSANENARQCFDYPVSLRDLMLPRDLTLWGEALMERWDDAVGWYGPPMPWNEGEEAHFHGEVSRFLDALERALGREYRLIRCGPWAGSSG</sequence>
<evidence type="ECO:0000313" key="2">
    <source>
        <dbReference type="Proteomes" id="UP000632154"/>
    </source>
</evidence>
<keyword evidence="2" id="KW-1185">Reference proteome</keyword>
<protein>
    <submittedName>
        <fullName evidence="1">Uncharacterized protein</fullName>
    </submittedName>
</protein>
<name>A0ABQ3K0Z3_9DEIO</name>
<gene>
    <name evidence="1" type="ORF">GCM10017783_07930</name>
</gene>
<comment type="caution">
    <text evidence="1">The sequence shown here is derived from an EMBL/GenBank/DDBJ whole genome shotgun (WGS) entry which is preliminary data.</text>
</comment>
<evidence type="ECO:0000313" key="1">
    <source>
        <dbReference type="EMBL" id="GHF98438.1"/>
    </source>
</evidence>